<reference evidence="1 2" key="1">
    <citation type="submission" date="2024-04" db="EMBL/GenBank/DDBJ databases">
        <authorList>
            <person name="Waldvogel A.-M."/>
            <person name="Schoenle A."/>
        </authorList>
    </citation>
    <scope>NUCLEOTIDE SEQUENCE [LARGE SCALE GENOMIC DNA]</scope>
</reference>
<dbReference type="EMBL" id="OZ035834">
    <property type="protein sequence ID" value="CAL1576162.1"/>
    <property type="molecule type" value="Genomic_DNA"/>
</dbReference>
<protein>
    <submittedName>
        <fullName evidence="1">Uncharacterized protein</fullName>
    </submittedName>
</protein>
<evidence type="ECO:0000313" key="1">
    <source>
        <dbReference type="EMBL" id="CAL1576162.1"/>
    </source>
</evidence>
<dbReference type="AlphaFoldDB" id="A0AAV2JKG2"/>
<dbReference type="Proteomes" id="UP001497482">
    <property type="component" value="Chromosome 12"/>
</dbReference>
<sequence length="226" mass="25342">MDHFSEISVSTEASLQIVRSHFEQIGGLQWVMLSKGMCDLETRRILTAMFISLVQTLSANVLGLIVPRSEVNHKFLSESESTRAHGSIVTVLQDTMGQVFSQALNLSTDSLDKHQDSQELTTLIEQEVEKGMSKIIVAIVKDLKSQYGTAQRMLESALDGKDRTFDETVLKSLQYHFEHNLRNKSFLSRVSRGLCKLVQCCCCPNIEEITPSEHPNASYKTPNASY</sequence>
<organism evidence="1 2">
    <name type="scientific">Knipowitschia caucasica</name>
    <name type="common">Caucasian dwarf goby</name>
    <name type="synonym">Pomatoschistus caucasicus</name>
    <dbReference type="NCBI Taxonomy" id="637954"/>
    <lineage>
        <taxon>Eukaryota</taxon>
        <taxon>Metazoa</taxon>
        <taxon>Chordata</taxon>
        <taxon>Craniata</taxon>
        <taxon>Vertebrata</taxon>
        <taxon>Euteleostomi</taxon>
        <taxon>Actinopterygii</taxon>
        <taxon>Neopterygii</taxon>
        <taxon>Teleostei</taxon>
        <taxon>Neoteleostei</taxon>
        <taxon>Acanthomorphata</taxon>
        <taxon>Gobiaria</taxon>
        <taxon>Gobiiformes</taxon>
        <taxon>Gobioidei</taxon>
        <taxon>Gobiidae</taxon>
        <taxon>Gobiinae</taxon>
        <taxon>Knipowitschia</taxon>
    </lineage>
</organism>
<name>A0AAV2JKG2_KNICA</name>
<accession>A0AAV2JKG2</accession>
<evidence type="ECO:0000313" key="2">
    <source>
        <dbReference type="Proteomes" id="UP001497482"/>
    </source>
</evidence>
<proteinExistence type="predicted"/>
<keyword evidence="2" id="KW-1185">Reference proteome</keyword>
<gene>
    <name evidence="1" type="ORF">KC01_LOCUS7613</name>
</gene>